<dbReference type="eggNOG" id="COG2207">
    <property type="taxonomic scope" value="Bacteria"/>
</dbReference>
<dbReference type="Proteomes" id="UP000008634">
    <property type="component" value="Chromosome"/>
</dbReference>
<dbReference type="InterPro" id="IPR020449">
    <property type="entry name" value="Tscrpt_reg_AraC-type_HTH"/>
</dbReference>
<reference evidence="5 6" key="1">
    <citation type="journal article" date="2010" name="Stand. Genomic Sci.">
        <title>Complete genome sequence of Cellulophaga algicola type strain (IC166).</title>
        <authorList>
            <person name="Abt B."/>
            <person name="Lu M."/>
            <person name="Misra M."/>
            <person name="Han C."/>
            <person name="Nolan M."/>
            <person name="Lucas S."/>
            <person name="Hammon N."/>
            <person name="Deshpande S."/>
            <person name="Cheng J.F."/>
            <person name="Tapia R."/>
            <person name="Goodwin L."/>
            <person name="Pitluck S."/>
            <person name="Liolios K."/>
            <person name="Pagani I."/>
            <person name="Ivanova N."/>
            <person name="Mavromatis K."/>
            <person name="Ovchinikova G."/>
            <person name="Pati A."/>
            <person name="Chen A."/>
            <person name="Palaniappan K."/>
            <person name="Land M."/>
            <person name="Hauser L."/>
            <person name="Chang Y.J."/>
            <person name="Jeffries C.D."/>
            <person name="Detter J.C."/>
            <person name="Brambilla E."/>
            <person name="Rohde M."/>
            <person name="Tindall B.J."/>
            <person name="Goker M."/>
            <person name="Woyke T."/>
            <person name="Bristow J."/>
            <person name="Eisen J.A."/>
            <person name="Markowitz V."/>
            <person name="Hugenholtz P."/>
            <person name="Kyrpides N.C."/>
            <person name="Klenk H.P."/>
            <person name="Lapidus A."/>
        </authorList>
    </citation>
    <scope>NUCLEOTIDE SEQUENCE [LARGE SCALE GENOMIC DNA]</scope>
    <source>
        <strain evidence="6">DSM 14237 / IC166 / ACAM 630</strain>
    </source>
</reference>
<dbReference type="RefSeq" id="WP_013551562.1">
    <property type="nucleotide sequence ID" value="NC_014934.1"/>
</dbReference>
<dbReference type="PRINTS" id="PR00032">
    <property type="entry name" value="HTHARAC"/>
</dbReference>
<protein>
    <submittedName>
        <fullName evidence="5">Transcriptional regulator, AraC family</fullName>
    </submittedName>
</protein>
<dbReference type="InterPro" id="IPR053142">
    <property type="entry name" value="PchR_regulatory_protein"/>
</dbReference>
<evidence type="ECO:0000313" key="5">
    <source>
        <dbReference type="EMBL" id="ADV50093.1"/>
    </source>
</evidence>
<evidence type="ECO:0000256" key="3">
    <source>
        <dbReference type="ARBA" id="ARBA00023163"/>
    </source>
</evidence>
<gene>
    <name evidence="5" type="ordered locus">Celal_2812</name>
</gene>
<dbReference type="PROSITE" id="PS00041">
    <property type="entry name" value="HTH_ARAC_FAMILY_1"/>
    <property type="match status" value="1"/>
</dbReference>
<dbReference type="InterPro" id="IPR018060">
    <property type="entry name" value="HTH_AraC"/>
</dbReference>
<dbReference type="EMBL" id="CP002453">
    <property type="protein sequence ID" value="ADV50093.1"/>
    <property type="molecule type" value="Genomic_DNA"/>
</dbReference>
<dbReference type="KEGG" id="cao:Celal_2812"/>
<dbReference type="PANTHER" id="PTHR47893">
    <property type="entry name" value="REGULATORY PROTEIN PCHR"/>
    <property type="match status" value="1"/>
</dbReference>
<dbReference type="Pfam" id="PF12833">
    <property type="entry name" value="HTH_18"/>
    <property type="match status" value="1"/>
</dbReference>
<dbReference type="InterPro" id="IPR009057">
    <property type="entry name" value="Homeodomain-like_sf"/>
</dbReference>
<dbReference type="SMART" id="SM00342">
    <property type="entry name" value="HTH_ARAC"/>
    <property type="match status" value="1"/>
</dbReference>
<dbReference type="InterPro" id="IPR018062">
    <property type="entry name" value="HTH_AraC-typ_CS"/>
</dbReference>
<evidence type="ECO:0000256" key="1">
    <source>
        <dbReference type="ARBA" id="ARBA00023015"/>
    </source>
</evidence>
<dbReference type="PROSITE" id="PS01124">
    <property type="entry name" value="HTH_ARAC_FAMILY_2"/>
    <property type="match status" value="1"/>
</dbReference>
<dbReference type="Gene3D" id="1.10.10.60">
    <property type="entry name" value="Homeodomain-like"/>
    <property type="match status" value="2"/>
</dbReference>
<feature type="domain" description="HTH araC/xylS-type" evidence="4">
    <location>
        <begin position="229"/>
        <end position="327"/>
    </location>
</feature>
<keyword evidence="1" id="KW-0805">Transcription regulation</keyword>
<sequence length="328" mass="38194">MIKKRRNCNNEEVCDLRLSVKCLRDEIGVEINNYSSKGVSLQQYHLLPKFGDGTINYFISEDIEITLSRFQLHKDLLYKPEIAKEILQICFLITGEKIIYIDDIQQIFYENRASYMASIDHFSGYSRILGKKQFKEIRIVVPKTFLINHGFINDYDFKKLTDEKLILPITEELLSILLSIEKKDSVEKANRLYLRAKVFELIALQMELYKKNEVSPTKTNQTKILNILYDVKQFIKTNIHKNITLTDLGDEVGITGPALNKEFIRVFGYSIHDYTTTEKMDQAKLLLENSQKMVYQIAEEVGYKNATHFTAAFKKKTGTTPKQYKKQL</sequence>
<keyword evidence="3" id="KW-0804">Transcription</keyword>
<evidence type="ECO:0000313" key="6">
    <source>
        <dbReference type="Proteomes" id="UP000008634"/>
    </source>
</evidence>
<keyword evidence="6" id="KW-1185">Reference proteome</keyword>
<dbReference type="SUPFAM" id="SSF46689">
    <property type="entry name" value="Homeodomain-like"/>
    <property type="match status" value="1"/>
</dbReference>
<name>E6XCV2_CELAD</name>
<accession>E6XCV2</accession>
<organism evidence="5 6">
    <name type="scientific">Cellulophaga algicola (strain DSM 14237 / IC166 / ACAM 630)</name>
    <dbReference type="NCBI Taxonomy" id="688270"/>
    <lineage>
        <taxon>Bacteria</taxon>
        <taxon>Pseudomonadati</taxon>
        <taxon>Bacteroidota</taxon>
        <taxon>Flavobacteriia</taxon>
        <taxon>Flavobacteriales</taxon>
        <taxon>Flavobacteriaceae</taxon>
        <taxon>Cellulophaga</taxon>
    </lineage>
</organism>
<dbReference type="AlphaFoldDB" id="E6XCV2"/>
<dbReference type="GO" id="GO:0003700">
    <property type="term" value="F:DNA-binding transcription factor activity"/>
    <property type="evidence" value="ECO:0007669"/>
    <property type="project" value="InterPro"/>
</dbReference>
<dbReference type="GO" id="GO:0043565">
    <property type="term" value="F:sequence-specific DNA binding"/>
    <property type="evidence" value="ECO:0007669"/>
    <property type="project" value="InterPro"/>
</dbReference>
<proteinExistence type="predicted"/>
<dbReference type="HOGENOM" id="CLU_052345_4_0_10"/>
<keyword evidence="2" id="KW-0238">DNA-binding</keyword>
<dbReference type="OrthoDB" id="799767at2"/>
<dbReference type="PANTHER" id="PTHR47893:SF1">
    <property type="entry name" value="REGULATORY PROTEIN PCHR"/>
    <property type="match status" value="1"/>
</dbReference>
<dbReference type="STRING" id="688270.Celal_2812"/>
<evidence type="ECO:0000259" key="4">
    <source>
        <dbReference type="PROSITE" id="PS01124"/>
    </source>
</evidence>
<evidence type="ECO:0000256" key="2">
    <source>
        <dbReference type="ARBA" id="ARBA00023125"/>
    </source>
</evidence>